<dbReference type="AlphaFoldDB" id="A0A256IBR2"/>
<reference evidence="1 2" key="1">
    <citation type="journal article" date="2014" name="Front. Microbiol.">
        <title>Population and genomic analysis of the genus Halorubrum.</title>
        <authorList>
            <person name="Fullmer M.S."/>
            <person name="Soucy S.M."/>
            <person name="Swithers K.S."/>
            <person name="Makkay A.M."/>
            <person name="Wheeler R."/>
            <person name="Ventosa A."/>
            <person name="Gogarten J.P."/>
            <person name="Papke R.T."/>
        </authorList>
    </citation>
    <scope>NUCLEOTIDE SEQUENCE [LARGE SCALE GENOMIC DNA]</scope>
    <source>
        <strain evidence="1 2">Cb34</strain>
    </source>
</reference>
<keyword evidence="2" id="KW-1185">Reference proteome</keyword>
<dbReference type="OrthoDB" id="325633at2157"/>
<gene>
    <name evidence="1" type="ORF">DJ70_15145</name>
</gene>
<dbReference type="RefSeq" id="WP_094534453.1">
    <property type="nucleotide sequence ID" value="NZ_NHPJ01000132.1"/>
</dbReference>
<protein>
    <submittedName>
        <fullName evidence="1">Uncharacterized protein</fullName>
    </submittedName>
</protein>
<evidence type="ECO:0000313" key="1">
    <source>
        <dbReference type="EMBL" id="OYR53995.1"/>
    </source>
</evidence>
<evidence type="ECO:0000313" key="2">
    <source>
        <dbReference type="Proteomes" id="UP000216308"/>
    </source>
</evidence>
<proteinExistence type="predicted"/>
<dbReference type="Proteomes" id="UP000216308">
    <property type="component" value="Unassembled WGS sequence"/>
</dbReference>
<dbReference type="EMBL" id="NHPJ01000132">
    <property type="protein sequence ID" value="OYR53995.1"/>
    <property type="molecule type" value="Genomic_DNA"/>
</dbReference>
<sequence>MDGDEVQIGLGESATISGTTNVAPGSDASVRIQSAEGVSPSFVETSDVQINSDGTFSAEFDVSAQSVNDTGTVIFHVAGSSVEGSDMRIVETVGEPANFQVSGLNPQDVTVTSGDVIDIPATAESTGENATTQTMTFQVGSNTIADQDVQSRWR</sequence>
<dbReference type="NCBIfam" id="NF045517">
    <property type="entry name" value="halo_surf_dom"/>
    <property type="match status" value="1"/>
</dbReference>
<comment type="caution">
    <text evidence="1">The sequence shown here is derived from an EMBL/GenBank/DDBJ whole genome shotgun (WGS) entry which is preliminary data.</text>
</comment>
<name>A0A256IBR2_9EURY</name>
<accession>A0A256IBR2</accession>
<organism evidence="1 2">
    <name type="scientific">Halorubrum halodurans</name>
    <dbReference type="NCBI Taxonomy" id="1383851"/>
    <lineage>
        <taxon>Archaea</taxon>
        <taxon>Methanobacteriati</taxon>
        <taxon>Methanobacteriota</taxon>
        <taxon>Stenosarchaea group</taxon>
        <taxon>Halobacteria</taxon>
        <taxon>Halobacteriales</taxon>
        <taxon>Haloferacaceae</taxon>
        <taxon>Halorubrum</taxon>
    </lineage>
</organism>